<dbReference type="GO" id="GO:0005524">
    <property type="term" value="F:ATP binding"/>
    <property type="evidence" value="ECO:0007669"/>
    <property type="project" value="UniProtKB-UniRule"/>
</dbReference>
<evidence type="ECO:0000259" key="5">
    <source>
        <dbReference type="PROSITE" id="PS50975"/>
    </source>
</evidence>
<keyword evidence="2 4" id="KW-0547">Nucleotide-binding</keyword>
<comment type="caution">
    <text evidence="6">The sequence shown here is derived from an EMBL/GenBank/DDBJ whole genome shotgun (WGS) entry which is preliminary data.</text>
</comment>
<reference evidence="6" key="1">
    <citation type="submission" date="2023-05" db="EMBL/GenBank/DDBJ databases">
        <authorList>
            <person name="Zhang X."/>
        </authorList>
    </citation>
    <scope>NUCLEOTIDE SEQUENCE</scope>
    <source>
        <strain evidence="6">YF14B1</strain>
    </source>
</reference>
<dbReference type="PANTHER" id="PTHR43585">
    <property type="entry name" value="FUMIPYRROLE BIOSYNTHESIS PROTEIN C"/>
    <property type="match status" value="1"/>
</dbReference>
<evidence type="ECO:0000256" key="2">
    <source>
        <dbReference type="ARBA" id="ARBA00022741"/>
    </source>
</evidence>
<dbReference type="AlphaFoldDB" id="A0AAE3QR59"/>
<dbReference type="Proteomes" id="UP001241110">
    <property type="component" value="Unassembled WGS sequence"/>
</dbReference>
<dbReference type="GO" id="GO:0046872">
    <property type="term" value="F:metal ion binding"/>
    <property type="evidence" value="ECO:0007669"/>
    <property type="project" value="InterPro"/>
</dbReference>
<sequence>MPLTSLTFLCVSSYFKGARFISACKEAGCTIYLLTSKAMADKPWPHDAIEEVFYMEEAEWDMSSIVSNFAHLIRHQRIDRIVALDDIDLEKAAILREHFRIPGIGQTTARYFRDRLAMRMKAAEAGINVPPFCALFTDKVVHHYTQTVSPPWILKPRTESSAGTKKIHTIDELWTILNGLGDMRHNYLLEQFKPGDTYYVDTLAAGGKIVFDWCNRNLNNPVEDTYKGTLFRSVTVPFQSKAEKSLKRLNNQIIKAFGIRNSAIHSEIVQAKEDEQFYFLETSARVGGAHIVEMIEAASGINLWQEWANIEIVSARNLDYTLPEVKNMYSGLLLSLSHYEHSDTTFFTDAEIIWKINDPHHIGFVLQSSVRDRVLELLELYTDRIFKDYHDNAIV</sequence>
<organism evidence="6 7">
    <name type="scientific">Xanthocytophaga flava</name>
    <dbReference type="NCBI Taxonomy" id="3048013"/>
    <lineage>
        <taxon>Bacteria</taxon>
        <taxon>Pseudomonadati</taxon>
        <taxon>Bacteroidota</taxon>
        <taxon>Cytophagia</taxon>
        <taxon>Cytophagales</taxon>
        <taxon>Rhodocytophagaceae</taxon>
        <taxon>Xanthocytophaga</taxon>
    </lineage>
</organism>
<dbReference type="EMBL" id="JASJOS010000005">
    <property type="protein sequence ID" value="MDJ1481601.1"/>
    <property type="molecule type" value="Genomic_DNA"/>
</dbReference>
<proteinExistence type="predicted"/>
<evidence type="ECO:0000256" key="4">
    <source>
        <dbReference type="PROSITE-ProRule" id="PRU00409"/>
    </source>
</evidence>
<dbReference type="GO" id="GO:0016874">
    <property type="term" value="F:ligase activity"/>
    <property type="evidence" value="ECO:0007669"/>
    <property type="project" value="UniProtKB-KW"/>
</dbReference>
<keyword evidence="1" id="KW-0436">Ligase</keyword>
<dbReference type="PROSITE" id="PS50975">
    <property type="entry name" value="ATP_GRASP"/>
    <property type="match status" value="1"/>
</dbReference>
<protein>
    <submittedName>
        <fullName evidence="6">ATPase</fullName>
    </submittedName>
</protein>
<keyword evidence="3 4" id="KW-0067">ATP-binding</keyword>
<dbReference type="InterPro" id="IPR052032">
    <property type="entry name" value="ATP-dep_AA_Ligase"/>
</dbReference>
<dbReference type="Gene3D" id="3.30.1490.20">
    <property type="entry name" value="ATP-grasp fold, A domain"/>
    <property type="match status" value="1"/>
</dbReference>
<dbReference type="PANTHER" id="PTHR43585:SF2">
    <property type="entry name" value="ATP-GRASP ENZYME FSQD"/>
    <property type="match status" value="1"/>
</dbReference>
<accession>A0AAE3QR59</accession>
<dbReference type="InterPro" id="IPR013815">
    <property type="entry name" value="ATP_grasp_subdomain_1"/>
</dbReference>
<dbReference type="Gene3D" id="3.40.50.20">
    <property type="match status" value="1"/>
</dbReference>
<evidence type="ECO:0000313" key="6">
    <source>
        <dbReference type="EMBL" id="MDJ1481601.1"/>
    </source>
</evidence>
<evidence type="ECO:0000256" key="3">
    <source>
        <dbReference type="ARBA" id="ARBA00022840"/>
    </source>
</evidence>
<evidence type="ECO:0000256" key="1">
    <source>
        <dbReference type="ARBA" id="ARBA00022598"/>
    </source>
</evidence>
<dbReference type="SUPFAM" id="SSF56059">
    <property type="entry name" value="Glutathione synthetase ATP-binding domain-like"/>
    <property type="match status" value="1"/>
</dbReference>
<gene>
    <name evidence="6" type="ORF">QNI16_13965</name>
</gene>
<evidence type="ECO:0000313" key="7">
    <source>
        <dbReference type="Proteomes" id="UP001241110"/>
    </source>
</evidence>
<feature type="domain" description="ATP-grasp" evidence="5">
    <location>
        <begin position="119"/>
        <end position="312"/>
    </location>
</feature>
<dbReference type="InterPro" id="IPR011761">
    <property type="entry name" value="ATP-grasp"/>
</dbReference>
<name>A0AAE3QR59_9BACT</name>
<dbReference type="Gene3D" id="3.30.470.20">
    <property type="entry name" value="ATP-grasp fold, B domain"/>
    <property type="match status" value="1"/>
</dbReference>